<feature type="chain" id="PRO_5003403623" evidence="1">
    <location>
        <begin position="17"/>
        <end position="488"/>
    </location>
</feature>
<dbReference type="Proteomes" id="UP000008068">
    <property type="component" value="Unassembled WGS sequence"/>
</dbReference>
<feature type="domain" description="DUF7592" evidence="4">
    <location>
        <begin position="144"/>
        <end position="228"/>
    </location>
</feature>
<dbReference type="InterPro" id="IPR003366">
    <property type="entry name" value="CUB-like_dom"/>
</dbReference>
<dbReference type="SUPFAM" id="SSF49854">
    <property type="entry name" value="Spermadhesin, CUB domain"/>
    <property type="match status" value="1"/>
</dbReference>
<dbReference type="Pfam" id="PF24512">
    <property type="entry name" value="DUF7592"/>
    <property type="match status" value="1"/>
</dbReference>
<dbReference type="InterPro" id="IPR035914">
    <property type="entry name" value="Sperma_CUB_dom_sf"/>
</dbReference>
<dbReference type="InterPro" id="IPR056014">
    <property type="entry name" value="DUF7592"/>
</dbReference>
<dbReference type="HOGENOM" id="CLU_025754_0_0_1"/>
<proteinExistence type="predicted"/>
<dbReference type="Pfam" id="PF24511">
    <property type="entry name" value="DUF7591"/>
    <property type="match status" value="1"/>
</dbReference>
<reference evidence="6" key="1">
    <citation type="submission" date="2011-07" db="EMBL/GenBank/DDBJ databases">
        <authorList>
            <consortium name="Caenorhabditis brenneri Sequencing and Analysis Consortium"/>
            <person name="Wilson R.K."/>
        </authorList>
    </citation>
    <scope>NUCLEOTIDE SEQUENCE [LARGE SCALE GENOMIC DNA]</scope>
    <source>
        <strain evidence="6">PB2801</strain>
    </source>
</reference>
<name>G0M9G6_CAEBE</name>
<dbReference type="PANTHER" id="PTHR47407:SF2">
    <property type="entry name" value="CUB-LIKE DOMAIN-CONTAINING PROTEIN-RELATED"/>
    <property type="match status" value="1"/>
</dbReference>
<dbReference type="OMA" id="FITSTEY"/>
<evidence type="ECO:0000259" key="2">
    <source>
        <dbReference type="Pfam" id="PF02408"/>
    </source>
</evidence>
<gene>
    <name evidence="5" type="ORF">CAEBREN_26113</name>
</gene>
<feature type="domain" description="DUF7591" evidence="3">
    <location>
        <begin position="244"/>
        <end position="346"/>
    </location>
</feature>
<protein>
    <submittedName>
        <fullName evidence="5">Uncharacterized protein</fullName>
    </submittedName>
</protein>
<evidence type="ECO:0000313" key="5">
    <source>
        <dbReference type="EMBL" id="EGT30919.1"/>
    </source>
</evidence>
<sequence length="488" mass="54704">MYSLFLTALLAVSVGAVPECQGTLVFNPPQNLSSVTWYPSNFSTDSPPVFPDNFTCEYQINVPQGLFVFIELTLNITNFQNESAPIQVIDQLGKIEDVFSARSEWFFFIAPGGKMKLSTGKSKVKFGFTLQWQSLPGINQKIIQINKTDTRPFVWSSYGSEARIITTYNRVSATIIPPPFKSYRALYRGIIFFDGLSWNMTSLGTGLQLIDEKTQYVSSRQMMTVMYLNHNSYSAQTIFQDYTNTKNIVQFQGLRLNGADDFAVIKLNAIHGPSALQTYYMDAVITSINGTGSLYAYLGGVTVNKTNLIASYDAENCENYLPQAFFGLSKTFVLENGVAMLNISQDGYYDFVPTKNFGRKGFVATNNYNFESTYQYVNVQIDTPSNASSGVFKYSIQLADLVPGAKLQIFSVSNSHSSSSALYYDSSNRPDLNVTNEIVGNQFYVTYTSYHDINKGFYMDFEIVEHPSASSQISLFVVLTFISFLMMY</sequence>
<evidence type="ECO:0000259" key="4">
    <source>
        <dbReference type="Pfam" id="PF24512"/>
    </source>
</evidence>
<evidence type="ECO:0000313" key="6">
    <source>
        <dbReference type="Proteomes" id="UP000008068"/>
    </source>
</evidence>
<accession>G0M9G6</accession>
<organism evidence="6">
    <name type="scientific">Caenorhabditis brenneri</name>
    <name type="common">Nematode worm</name>
    <dbReference type="NCBI Taxonomy" id="135651"/>
    <lineage>
        <taxon>Eukaryota</taxon>
        <taxon>Metazoa</taxon>
        <taxon>Ecdysozoa</taxon>
        <taxon>Nematoda</taxon>
        <taxon>Chromadorea</taxon>
        <taxon>Rhabditida</taxon>
        <taxon>Rhabditina</taxon>
        <taxon>Rhabditomorpha</taxon>
        <taxon>Rhabditoidea</taxon>
        <taxon>Rhabditidae</taxon>
        <taxon>Peloderinae</taxon>
        <taxon>Caenorhabditis</taxon>
    </lineage>
</organism>
<keyword evidence="6" id="KW-1185">Reference proteome</keyword>
<dbReference type="InParanoid" id="G0M9G6"/>
<evidence type="ECO:0000256" key="1">
    <source>
        <dbReference type="SAM" id="SignalP"/>
    </source>
</evidence>
<dbReference type="eggNOG" id="ENOG502TGQ0">
    <property type="taxonomic scope" value="Eukaryota"/>
</dbReference>
<dbReference type="PANTHER" id="PTHR47407">
    <property type="entry name" value="PROTEIN CBG15905-RELATED"/>
    <property type="match status" value="1"/>
</dbReference>
<evidence type="ECO:0000259" key="3">
    <source>
        <dbReference type="Pfam" id="PF24511"/>
    </source>
</evidence>
<dbReference type="AlphaFoldDB" id="G0M9G6"/>
<dbReference type="OrthoDB" id="5874661at2759"/>
<dbReference type="Pfam" id="PF02408">
    <property type="entry name" value="CUB_2"/>
    <property type="match status" value="1"/>
</dbReference>
<dbReference type="FunCoup" id="G0M9G6">
    <property type="interactions" value="1134"/>
</dbReference>
<feature type="domain" description="CUB-like" evidence="2">
    <location>
        <begin position="18"/>
        <end position="136"/>
    </location>
</feature>
<dbReference type="EMBL" id="GL379787">
    <property type="protein sequence ID" value="EGT30919.1"/>
    <property type="molecule type" value="Genomic_DNA"/>
</dbReference>
<feature type="signal peptide" evidence="1">
    <location>
        <begin position="1"/>
        <end position="16"/>
    </location>
</feature>
<dbReference type="InterPro" id="IPR056013">
    <property type="entry name" value="DUF7591"/>
</dbReference>
<keyword evidence="1" id="KW-0732">Signal</keyword>